<feature type="compositionally biased region" description="Basic and acidic residues" evidence="1">
    <location>
        <begin position="93"/>
        <end position="104"/>
    </location>
</feature>
<protein>
    <submittedName>
        <fullName evidence="3">Uncharacterized protein</fullName>
    </submittedName>
</protein>
<sequence>MPGTGPTPSSRSSLEQNIDEQAAQKNLETKQENPYATVNKKRETDERKRSSESSGSTDRGSKSSSNSAEDEERKHKSTKHKKKEHHSRSSSSTDREHKDNLHSTREKRHKSKSHGEKHRSRPSSLAEKEQEPIYAKINDKPPVSSPDEDVLYSPDMLNEGLRRRNTEALPAQPKPPRNGTPLQSSDGASTPSSKGSSPPSYTSNFSGNSSHSRINSPSKFMIRLKYALRQKAFITPITISITFATVYTTLLYFKNKENFLSKITNISDPEIYVPIIIASFFAVLSACALIYKYNKVNVKIPCAQDDEGIFEAMRYLDDDKCIRSITLKYSNNTNVTYLDKKKYKQLGLGNKRLKLTLGNPLISFFGFVSLTTMITYLSFKCLEVGYESLANSLENFSPTNTGLMIVIVAVAITTALFAYSIYHSYRKTHVKGIKDLEQESFVDNIKDKMITYNKEYIKEAESGNDDRETLLTKHSKGKVASLVIDQAIVERYNSCSMATIIPALVG</sequence>
<gene>
    <name evidence="3" type="ORF">sL5_09580</name>
</gene>
<feature type="transmembrane region" description="Helical" evidence="2">
    <location>
        <begin position="399"/>
        <end position="422"/>
    </location>
</feature>
<evidence type="ECO:0000313" key="3">
    <source>
        <dbReference type="EMBL" id="GHM59965.1"/>
    </source>
</evidence>
<keyword evidence="2" id="KW-1133">Transmembrane helix</keyword>
<comment type="caution">
    <text evidence="3">The sequence shown here is derived from an EMBL/GenBank/DDBJ whole genome shotgun (WGS) entry which is preliminary data.</text>
</comment>
<organism evidence="3 4">
    <name type="scientific">Candidatus Mesenet longicola</name>
    <dbReference type="NCBI Taxonomy" id="1892558"/>
    <lineage>
        <taxon>Bacteria</taxon>
        <taxon>Pseudomonadati</taxon>
        <taxon>Pseudomonadota</taxon>
        <taxon>Alphaproteobacteria</taxon>
        <taxon>Rickettsiales</taxon>
        <taxon>Anaplasmataceae</taxon>
        <taxon>Candidatus Mesenet</taxon>
    </lineage>
</organism>
<reference evidence="3 4" key="1">
    <citation type="journal article" date="2021" name="Microb. Ecol.">
        <title>Candidatus Mesenet longicola: Novel Endosymbionts of Brontispa longissima that Induce Cytoplasmic Incompatibility.</title>
        <authorList>
            <person name="Takano S."/>
            <person name="Gotoh Y."/>
            <person name="Hayashi T."/>
        </authorList>
    </citation>
    <scope>NUCLEOTIDE SEQUENCE [LARGE SCALE GENOMIC DNA]</scope>
    <source>
        <strain evidence="3">L5</strain>
    </source>
</reference>
<name>A0A8J3HW21_9RICK</name>
<evidence type="ECO:0000256" key="2">
    <source>
        <dbReference type="SAM" id="Phobius"/>
    </source>
</evidence>
<feature type="transmembrane region" description="Helical" evidence="2">
    <location>
        <begin position="232"/>
        <end position="251"/>
    </location>
</feature>
<accession>A0A8J3HW21</accession>
<dbReference type="AlphaFoldDB" id="A0A8J3HW21"/>
<dbReference type="Proteomes" id="UP000637906">
    <property type="component" value="Unassembled WGS sequence"/>
</dbReference>
<feature type="compositionally biased region" description="Basic residues" evidence="1">
    <location>
        <begin position="75"/>
        <end position="88"/>
    </location>
</feature>
<proteinExistence type="predicted"/>
<feature type="compositionally biased region" description="Basic residues" evidence="1">
    <location>
        <begin position="105"/>
        <end position="121"/>
    </location>
</feature>
<feature type="transmembrane region" description="Helical" evidence="2">
    <location>
        <begin position="271"/>
        <end position="291"/>
    </location>
</feature>
<evidence type="ECO:0000313" key="4">
    <source>
        <dbReference type="Proteomes" id="UP000637906"/>
    </source>
</evidence>
<evidence type="ECO:0000256" key="1">
    <source>
        <dbReference type="SAM" id="MobiDB-lite"/>
    </source>
</evidence>
<feature type="compositionally biased region" description="Low complexity" evidence="1">
    <location>
        <begin position="1"/>
        <end position="13"/>
    </location>
</feature>
<feature type="region of interest" description="Disordered" evidence="1">
    <location>
        <begin position="1"/>
        <end position="153"/>
    </location>
</feature>
<feature type="compositionally biased region" description="Basic and acidic residues" evidence="1">
    <location>
        <begin position="40"/>
        <end position="51"/>
    </location>
</feature>
<feature type="region of interest" description="Disordered" evidence="1">
    <location>
        <begin position="167"/>
        <end position="213"/>
    </location>
</feature>
<keyword evidence="2" id="KW-0812">Transmembrane</keyword>
<dbReference type="EMBL" id="BNGU01000052">
    <property type="protein sequence ID" value="GHM59965.1"/>
    <property type="molecule type" value="Genomic_DNA"/>
</dbReference>
<keyword evidence="4" id="KW-1185">Reference proteome</keyword>
<feature type="transmembrane region" description="Helical" evidence="2">
    <location>
        <begin position="361"/>
        <end position="379"/>
    </location>
</feature>
<feature type="compositionally biased region" description="Low complexity" evidence="1">
    <location>
        <begin position="52"/>
        <end position="67"/>
    </location>
</feature>
<feature type="compositionally biased region" description="Low complexity" evidence="1">
    <location>
        <begin position="184"/>
        <end position="203"/>
    </location>
</feature>
<feature type="compositionally biased region" description="Polar residues" evidence="1">
    <location>
        <begin position="204"/>
        <end position="213"/>
    </location>
</feature>
<keyword evidence="2" id="KW-0472">Membrane</keyword>